<feature type="domain" description="Mto1-like Mto2p-binding" evidence="6">
    <location>
        <begin position="1451"/>
        <end position="1500"/>
    </location>
</feature>
<dbReference type="OrthoDB" id="10255000at2759"/>
<evidence type="ECO:0008006" key="9">
    <source>
        <dbReference type="Google" id="ProtNLM"/>
    </source>
</evidence>
<dbReference type="GO" id="GO:0000796">
    <property type="term" value="C:condensin complex"/>
    <property type="evidence" value="ECO:0007669"/>
    <property type="project" value="TreeGrafter"/>
</dbReference>
<dbReference type="GO" id="GO:0007076">
    <property type="term" value="P:mitotic chromosome condensation"/>
    <property type="evidence" value="ECO:0007669"/>
    <property type="project" value="TreeGrafter"/>
</dbReference>
<feature type="compositionally biased region" description="Basic and acidic residues" evidence="4">
    <location>
        <begin position="71"/>
        <end position="96"/>
    </location>
</feature>
<dbReference type="PANTHER" id="PTHR43941:SF1">
    <property type="entry name" value="STRUCTURAL MAINTENANCE OF CHROMOSOMES PROTEIN 2"/>
    <property type="match status" value="1"/>
</dbReference>
<dbReference type="GO" id="GO:0000785">
    <property type="term" value="C:chromatin"/>
    <property type="evidence" value="ECO:0007669"/>
    <property type="project" value="TreeGrafter"/>
</dbReference>
<dbReference type="STRING" id="196109.A0A136IZ46"/>
<dbReference type="Gene3D" id="1.10.287.1490">
    <property type="match status" value="1"/>
</dbReference>
<feature type="compositionally biased region" description="Basic and acidic residues" evidence="4">
    <location>
        <begin position="751"/>
        <end position="762"/>
    </location>
</feature>
<evidence type="ECO:0000256" key="3">
    <source>
        <dbReference type="SAM" id="Coils"/>
    </source>
</evidence>
<keyword evidence="8" id="KW-1185">Reference proteome</keyword>
<feature type="compositionally biased region" description="Basic and acidic residues" evidence="4">
    <location>
        <begin position="168"/>
        <end position="180"/>
    </location>
</feature>
<feature type="compositionally biased region" description="Polar residues" evidence="4">
    <location>
        <begin position="1165"/>
        <end position="1179"/>
    </location>
</feature>
<feature type="domain" description="Centrosomin N-terminal motif 1" evidence="5">
    <location>
        <begin position="433"/>
        <end position="505"/>
    </location>
</feature>
<evidence type="ECO:0000313" key="7">
    <source>
        <dbReference type="EMBL" id="KXJ90036.1"/>
    </source>
</evidence>
<feature type="region of interest" description="Disordered" evidence="4">
    <location>
        <begin position="224"/>
        <end position="301"/>
    </location>
</feature>
<feature type="compositionally biased region" description="Basic and acidic residues" evidence="4">
    <location>
        <begin position="1"/>
        <end position="32"/>
    </location>
</feature>
<dbReference type="Proteomes" id="UP000070501">
    <property type="component" value="Unassembled WGS sequence"/>
</dbReference>
<feature type="compositionally biased region" description="Polar residues" evidence="4">
    <location>
        <begin position="631"/>
        <end position="649"/>
    </location>
</feature>
<dbReference type="InterPro" id="IPR024545">
    <property type="entry name" value="Mto1-like_Mto2p-bd"/>
</dbReference>
<evidence type="ECO:0000313" key="8">
    <source>
        <dbReference type="Proteomes" id="UP000070501"/>
    </source>
</evidence>
<feature type="compositionally biased region" description="Polar residues" evidence="4">
    <location>
        <begin position="181"/>
        <end position="193"/>
    </location>
</feature>
<evidence type="ECO:0000259" key="5">
    <source>
        <dbReference type="Pfam" id="PF07989"/>
    </source>
</evidence>
<feature type="region of interest" description="Disordered" evidence="4">
    <location>
        <begin position="153"/>
        <end position="193"/>
    </location>
</feature>
<dbReference type="InterPro" id="IPR012943">
    <property type="entry name" value="Cnn_1N"/>
</dbReference>
<feature type="compositionally biased region" description="Low complexity" evidence="4">
    <location>
        <begin position="274"/>
        <end position="285"/>
    </location>
</feature>
<dbReference type="GO" id="GO:0005737">
    <property type="term" value="C:cytoplasm"/>
    <property type="evidence" value="ECO:0007669"/>
    <property type="project" value="UniProtKB-SubCell"/>
</dbReference>
<feature type="compositionally biased region" description="Polar residues" evidence="4">
    <location>
        <begin position="1397"/>
        <end position="1416"/>
    </location>
</feature>
<organism evidence="7 8">
    <name type="scientific">Microdochium bolleyi</name>
    <dbReference type="NCBI Taxonomy" id="196109"/>
    <lineage>
        <taxon>Eukaryota</taxon>
        <taxon>Fungi</taxon>
        <taxon>Dikarya</taxon>
        <taxon>Ascomycota</taxon>
        <taxon>Pezizomycotina</taxon>
        <taxon>Sordariomycetes</taxon>
        <taxon>Xylariomycetidae</taxon>
        <taxon>Xylariales</taxon>
        <taxon>Microdochiaceae</taxon>
        <taxon>Microdochium</taxon>
    </lineage>
</organism>
<keyword evidence="2" id="KW-0963">Cytoplasm</keyword>
<feature type="compositionally biased region" description="Polar residues" evidence="4">
    <location>
        <begin position="514"/>
        <end position="523"/>
    </location>
</feature>
<reference evidence="8" key="1">
    <citation type="submission" date="2016-02" db="EMBL/GenBank/DDBJ databases">
        <title>Draft genome sequence of Microdochium bolleyi, a fungal endophyte of beachgrass.</title>
        <authorList>
            <consortium name="DOE Joint Genome Institute"/>
            <person name="David A.S."/>
            <person name="May G."/>
            <person name="Haridas S."/>
            <person name="Lim J."/>
            <person name="Wang M."/>
            <person name="Labutti K."/>
            <person name="Lipzen A."/>
            <person name="Barry K."/>
            <person name="Grigoriev I.V."/>
        </authorList>
    </citation>
    <scope>NUCLEOTIDE SEQUENCE [LARGE SCALE GENOMIC DNA]</scope>
    <source>
        <strain evidence="8">J235TASD1</strain>
    </source>
</reference>
<feature type="coiled-coil region" evidence="3">
    <location>
        <begin position="1286"/>
        <end position="1342"/>
    </location>
</feature>
<accession>A0A136IZ46</accession>
<feature type="region of interest" description="Disordered" evidence="4">
    <location>
        <begin position="503"/>
        <end position="535"/>
    </location>
</feature>
<feature type="region of interest" description="Disordered" evidence="4">
    <location>
        <begin position="1346"/>
        <end position="1416"/>
    </location>
</feature>
<sequence length="1507" mass="168669">MADDDGHGGVELRPKTPRRDIQQESHTPDHTSDGSQSPAPTDESAEPSQAATQASPPPPSRHPDSSIIETTRLEPHGEQHLDSFTEEQRIHDHLQDVESSFLPPISPIQIATRPEDAVDDTYVFDASPTKRPQPPQTLQPVVEADTTADLSAPLPAYEDDLDNSGLDRLSELPSRRHSDNHPTPSKGDSSSLNDTAALETMSSSPTAAAAARTISKSISMATIVPSKDETSNQESTEDDAGFDSSVLITRDDADAGATPGNALKTGKRPRFLRSRNASQRSSTSSFLTGDDLENESTMGIDGDLLPSAASVAPRGTLSRSASNVLSRTISLGSMASGIDDYPDNGRGEHLEPPLEEDELTHHDILATPRANKLVAPTDTVLARKVRNIQVPDSIAREYKSKGGFATPFRASRNVSDATPSVAGTVSRGGKNLTLKEQSSTIERLSKENFDLKLKVMFLSDRLDKLSPEGIKESMQENVELKTSLGILQRDNKVLRRRVKELEKRLKDDQDRPSTARSGYSSDGGTAGANDDQAREREEELIYLRERVEEYVTEIEYLRNESMVDQAEKRKLAETLKSYRDYTGDRAHEHLGKDEEVEVWKELFEQETVRREQVDEDNRKLREELFRLKQGTPGSSAPSGALHHTTNIYNITRKGRPTSPTRSRPGTGHSAEIERTNSFSQADTLMEDYRRENEQLRHEIGELRREVGAQTSMLTSRNREKERLYQEIEDLKLSQRRGGAAPSTIDSLLDRSASRAGAHDRPGSRHSGGTRLTVTEEDPHREELENKLAESRDKINELKLLNQDLQRDTQTALEEMETLRADAMQLKQECDALQEERDAMEQDILVMQSERDEALQEYSTLDFDFNALQKEAQDTLYELEDQTEQQAAEIERLQLEVQERSDNFAALQDEMRSLSEALAGLEDEQESKLKNIQRLEAELSDANKELEELEAKLVESNDKAERLGVQQESSQDEIAFLREEQEGDKIRIGDLEASLASVEQELRDERDRAKELDQRLARERHQRELVADREKEEVQQFVNELNREASSAKDEVRKLRKSLSSREVEATEWKERLMELENNLREALGDLNGTRSSLLKSIAKLQRELENTVRELDTTKAAAAEKERMIKQRDGQLESHGLEVRKLGEMLDKERQAHRNTKNHYETFQRTHSHVSRTVTSQDSRISELEGSRNADKKRLSQLEAQFRDQLAERNNLLLVLWTRLSSICGSDWAHNNSLINGKALPSTESIGTMLPGFSKNILGAIKMIENIVNNFHTRAKSIERELWKEYQSLESTLDAKSKKLERLEVTVRSGVASGSFDAQNKLTQLETAYRALKIENATLQRAHDARTRGGGYFGKPASNDGSDDHREVGSPSPAIPTGPMRRSESMTPRSRIPQLDPNVSATRRSSSRPGGNMTRSVTMGATEMERLGTASSGLASAVGGGAGGGGDNDVRWMFRLRELEAKLKQEREARNMDRAAARQRIQDSERQNGELAAELNRARRKAGAPSD</sequence>
<feature type="region of interest" description="Disordered" evidence="4">
    <location>
        <begin position="1164"/>
        <end position="1190"/>
    </location>
</feature>
<evidence type="ECO:0000259" key="6">
    <source>
        <dbReference type="Pfam" id="PF12808"/>
    </source>
</evidence>
<keyword evidence="3" id="KW-0175">Coiled coil</keyword>
<feature type="region of interest" description="Disordered" evidence="4">
    <location>
        <begin position="751"/>
        <end position="781"/>
    </location>
</feature>
<gene>
    <name evidence="7" type="ORF">Micbo1qcDRAFT_148889</name>
</gene>
<proteinExistence type="predicted"/>
<feature type="region of interest" description="Disordered" evidence="4">
    <location>
        <begin position="629"/>
        <end position="682"/>
    </location>
</feature>
<protein>
    <recommendedName>
        <fullName evidence="9">Anucleate primary sterigmata protein B</fullName>
    </recommendedName>
</protein>
<name>A0A136IZ46_9PEZI</name>
<dbReference type="Pfam" id="PF07989">
    <property type="entry name" value="Cnn_1N"/>
    <property type="match status" value="1"/>
</dbReference>
<dbReference type="EMBL" id="KQ964253">
    <property type="protein sequence ID" value="KXJ90036.1"/>
    <property type="molecule type" value="Genomic_DNA"/>
</dbReference>
<comment type="subcellular location">
    <subcellularLocation>
        <location evidence="1">Cytoplasm</location>
    </subcellularLocation>
</comment>
<feature type="compositionally biased region" description="Basic and acidic residues" evidence="4">
    <location>
        <begin position="1180"/>
        <end position="1190"/>
    </location>
</feature>
<dbReference type="GO" id="GO:0003682">
    <property type="term" value="F:chromatin binding"/>
    <property type="evidence" value="ECO:0007669"/>
    <property type="project" value="TreeGrafter"/>
</dbReference>
<dbReference type="Pfam" id="PF12808">
    <property type="entry name" value="Mto2_bdg"/>
    <property type="match status" value="1"/>
</dbReference>
<dbReference type="GO" id="GO:0000793">
    <property type="term" value="C:condensed chromosome"/>
    <property type="evidence" value="ECO:0007669"/>
    <property type="project" value="TreeGrafter"/>
</dbReference>
<dbReference type="PANTHER" id="PTHR43941">
    <property type="entry name" value="STRUCTURAL MAINTENANCE OF CHROMOSOMES PROTEIN 2"/>
    <property type="match status" value="1"/>
</dbReference>
<feature type="compositionally biased region" description="Basic residues" evidence="4">
    <location>
        <begin position="1498"/>
        <end position="1507"/>
    </location>
</feature>
<evidence type="ECO:0000256" key="4">
    <source>
        <dbReference type="SAM" id="MobiDB-lite"/>
    </source>
</evidence>
<evidence type="ECO:0000256" key="2">
    <source>
        <dbReference type="ARBA" id="ARBA00022490"/>
    </source>
</evidence>
<dbReference type="GO" id="GO:0005815">
    <property type="term" value="C:microtubule organizing center"/>
    <property type="evidence" value="ECO:0007669"/>
    <property type="project" value="InterPro"/>
</dbReference>
<evidence type="ECO:0000256" key="1">
    <source>
        <dbReference type="ARBA" id="ARBA00004496"/>
    </source>
</evidence>
<feature type="region of interest" description="Disordered" evidence="4">
    <location>
        <begin position="1"/>
        <end position="139"/>
    </location>
</feature>
<feature type="compositionally biased region" description="Basic and acidic residues" evidence="4">
    <location>
        <begin position="503"/>
        <end position="513"/>
    </location>
</feature>
<feature type="region of interest" description="Disordered" evidence="4">
    <location>
        <begin position="1466"/>
        <end position="1507"/>
    </location>
</feature>
<dbReference type="InParanoid" id="A0A136IZ46"/>
<feature type="compositionally biased region" description="Basic and acidic residues" evidence="4">
    <location>
        <begin position="1466"/>
        <end position="1488"/>
    </location>
</feature>